<dbReference type="EMBL" id="CP016908">
    <property type="protein sequence ID" value="APR99819.1"/>
    <property type="molecule type" value="Genomic_DNA"/>
</dbReference>
<dbReference type="PANTHER" id="PTHR43002">
    <property type="entry name" value="GLYCOGEN DEBRANCHING ENZYME"/>
    <property type="match status" value="1"/>
</dbReference>
<dbReference type="InterPro" id="IPR017853">
    <property type="entry name" value="GH"/>
</dbReference>
<accession>A0A1L6MW92</accession>
<evidence type="ECO:0000313" key="2">
    <source>
        <dbReference type="Proteomes" id="UP000185544"/>
    </source>
</evidence>
<organism evidence="1 2">
    <name type="scientific">Pajaroellobacter abortibovis</name>
    <dbReference type="NCBI Taxonomy" id="1882918"/>
    <lineage>
        <taxon>Bacteria</taxon>
        <taxon>Pseudomonadati</taxon>
        <taxon>Myxococcota</taxon>
        <taxon>Polyangia</taxon>
        <taxon>Polyangiales</taxon>
        <taxon>Polyangiaceae</taxon>
    </lineage>
</organism>
<dbReference type="KEGG" id="pabo:BCY86_03350"/>
<dbReference type="Gene3D" id="3.20.20.80">
    <property type="entry name" value="Glycosidases"/>
    <property type="match status" value="1"/>
</dbReference>
<proteinExistence type="predicted"/>
<dbReference type="Proteomes" id="UP000185544">
    <property type="component" value="Chromosome"/>
</dbReference>
<dbReference type="AlphaFoldDB" id="A0A1L6MW92"/>
<evidence type="ECO:0000313" key="1">
    <source>
        <dbReference type="EMBL" id="APR99819.1"/>
    </source>
</evidence>
<gene>
    <name evidence="1" type="ORF">BCY86_03350</name>
</gene>
<dbReference type="SUPFAM" id="SSF51445">
    <property type="entry name" value="(Trans)glycosidases"/>
    <property type="match status" value="1"/>
</dbReference>
<reference evidence="1 2" key="1">
    <citation type="submission" date="2016-08" db="EMBL/GenBank/DDBJ databases">
        <title>Identification and validation of antigenic proteins from Pajaroellobacter abortibovis using de-novo genome sequence assembly and reverse vaccinology.</title>
        <authorList>
            <person name="Welly B.T."/>
            <person name="Miller M.R."/>
            <person name="Stott J.L."/>
            <person name="Blanchard M.T."/>
            <person name="Islas-Trejo A.D."/>
            <person name="O'Rourke S.M."/>
            <person name="Young A.E."/>
            <person name="Medrano J.F."/>
            <person name="Van Eenennaam A.L."/>
        </authorList>
    </citation>
    <scope>NUCLEOTIDE SEQUENCE [LARGE SCALE GENOMIC DNA]</scope>
    <source>
        <strain evidence="1 2">BTF92-0548A/99-0131</strain>
    </source>
</reference>
<sequence>MRGIDNLTCYRLHPENFESYVDYSGCVNSLNMNHPQTLKLIMDSLRYWANEMHVNDFRFDLASALGREQNVMDRHSAFFDIFHQDPVLSTVKLLAESWDLGEERYQIGNFPILSVVRV</sequence>
<keyword evidence="2" id="KW-1185">Reference proteome</keyword>
<protein>
    <submittedName>
        <fullName evidence="1">Uncharacterized protein</fullName>
    </submittedName>
</protein>
<name>A0A1L6MW92_9BACT</name>
<dbReference type="STRING" id="1882918.BCY86_03350"/>